<gene>
    <name evidence="1" type="ORF">RirG_159280</name>
</gene>
<sequence length="87" mass="10195">MTWKQYRKLALLPVQGRVARWYCDVTYLCTSRIDNLTVNDDLKLAKVNHWAFLMDITPDARRKQVVYVREPLANSDAWSIGKVNKIL</sequence>
<evidence type="ECO:0000313" key="1">
    <source>
        <dbReference type="EMBL" id="EXX62704.1"/>
    </source>
</evidence>
<comment type="caution">
    <text evidence="1">The sequence shown here is derived from an EMBL/GenBank/DDBJ whole genome shotgun (WGS) entry which is preliminary data.</text>
</comment>
<dbReference type="Proteomes" id="UP000022910">
    <property type="component" value="Unassembled WGS sequence"/>
</dbReference>
<dbReference type="EMBL" id="JEMT01024561">
    <property type="protein sequence ID" value="EXX62704.1"/>
    <property type="molecule type" value="Genomic_DNA"/>
</dbReference>
<protein>
    <submittedName>
        <fullName evidence="1">Uncharacterized protein</fullName>
    </submittedName>
</protein>
<keyword evidence="2" id="KW-1185">Reference proteome</keyword>
<reference evidence="1 2" key="1">
    <citation type="submission" date="2014-02" db="EMBL/GenBank/DDBJ databases">
        <title>Single nucleus genome sequencing reveals high similarity among nuclei of an endomycorrhizal fungus.</title>
        <authorList>
            <person name="Lin K."/>
            <person name="Geurts R."/>
            <person name="Zhang Z."/>
            <person name="Limpens E."/>
            <person name="Saunders D.G."/>
            <person name="Mu D."/>
            <person name="Pang E."/>
            <person name="Cao H."/>
            <person name="Cha H."/>
            <person name="Lin T."/>
            <person name="Zhou Q."/>
            <person name="Shang Y."/>
            <person name="Li Y."/>
            <person name="Ivanov S."/>
            <person name="Sharma T."/>
            <person name="Velzen R.V."/>
            <person name="Ruijter N.D."/>
            <person name="Aanen D.K."/>
            <person name="Win J."/>
            <person name="Kamoun S."/>
            <person name="Bisseling T."/>
            <person name="Huang S."/>
        </authorList>
    </citation>
    <scope>NUCLEOTIDE SEQUENCE [LARGE SCALE GENOMIC DNA]</scope>
    <source>
        <strain evidence="2">DAOM197198w</strain>
    </source>
</reference>
<dbReference type="AlphaFoldDB" id="A0A015K5J3"/>
<proteinExistence type="predicted"/>
<dbReference type="HOGENOM" id="CLU_2484519_0_0_1"/>
<organism evidence="1 2">
    <name type="scientific">Rhizophagus irregularis (strain DAOM 197198w)</name>
    <name type="common">Glomus intraradices</name>
    <dbReference type="NCBI Taxonomy" id="1432141"/>
    <lineage>
        <taxon>Eukaryota</taxon>
        <taxon>Fungi</taxon>
        <taxon>Fungi incertae sedis</taxon>
        <taxon>Mucoromycota</taxon>
        <taxon>Glomeromycotina</taxon>
        <taxon>Glomeromycetes</taxon>
        <taxon>Glomerales</taxon>
        <taxon>Glomeraceae</taxon>
        <taxon>Rhizophagus</taxon>
    </lineage>
</organism>
<name>A0A015K5J3_RHIIW</name>
<evidence type="ECO:0000313" key="2">
    <source>
        <dbReference type="Proteomes" id="UP000022910"/>
    </source>
</evidence>
<accession>A0A015K5J3</accession>